<reference evidence="1 2" key="1">
    <citation type="submission" date="2021-06" db="EMBL/GenBank/DDBJ databases">
        <title>Caerostris darwini draft genome.</title>
        <authorList>
            <person name="Kono N."/>
            <person name="Arakawa K."/>
        </authorList>
    </citation>
    <scope>NUCLEOTIDE SEQUENCE [LARGE SCALE GENOMIC DNA]</scope>
</reference>
<proteinExistence type="predicted"/>
<evidence type="ECO:0000313" key="2">
    <source>
        <dbReference type="Proteomes" id="UP001054837"/>
    </source>
</evidence>
<accession>A0AAV4RBE2</accession>
<dbReference type="Proteomes" id="UP001054837">
    <property type="component" value="Unassembled WGS sequence"/>
</dbReference>
<comment type="caution">
    <text evidence="1">The sequence shown here is derived from an EMBL/GenBank/DDBJ whole genome shotgun (WGS) entry which is preliminary data.</text>
</comment>
<keyword evidence="2" id="KW-1185">Reference proteome</keyword>
<gene>
    <name evidence="1" type="ORF">CDAR_27351</name>
</gene>
<dbReference type="AlphaFoldDB" id="A0AAV4RBE2"/>
<organism evidence="1 2">
    <name type="scientific">Caerostris darwini</name>
    <dbReference type="NCBI Taxonomy" id="1538125"/>
    <lineage>
        <taxon>Eukaryota</taxon>
        <taxon>Metazoa</taxon>
        <taxon>Ecdysozoa</taxon>
        <taxon>Arthropoda</taxon>
        <taxon>Chelicerata</taxon>
        <taxon>Arachnida</taxon>
        <taxon>Araneae</taxon>
        <taxon>Araneomorphae</taxon>
        <taxon>Entelegynae</taxon>
        <taxon>Araneoidea</taxon>
        <taxon>Araneidae</taxon>
        <taxon>Caerostris</taxon>
    </lineage>
</organism>
<sequence length="95" mass="10409">MPEDFLFAQLGKVLSFVGGSRVIGQVARSSEVETMTSQSCHIAIGGFGRFPALIPPEDPFEITPPKKVLTSPPPKNYCLWTYFCDDVSLGEKKMA</sequence>
<name>A0AAV4RBE2_9ARAC</name>
<dbReference type="EMBL" id="BPLQ01005852">
    <property type="protein sequence ID" value="GIY17934.1"/>
    <property type="molecule type" value="Genomic_DNA"/>
</dbReference>
<protein>
    <submittedName>
        <fullName evidence="1">Uncharacterized protein</fullName>
    </submittedName>
</protein>
<evidence type="ECO:0000313" key="1">
    <source>
        <dbReference type="EMBL" id="GIY17934.1"/>
    </source>
</evidence>